<sequence>MSKVTYDTGEYRLTIDDDQVSSALGELRSKTNAVLKVAINRTARQARKDVIAESLERYDLTAKGEKKAKQLRMRRLATNAVLMAELRQNDKGLPMDFAYFRHAPETVFKGGAVKHAPQYVQGRVLKSQAMHDLNEETSPVYGQMSKGFLVEFKSGHIGMVQRDIGSHSKSDTTLRGYRRWKPNEKLVTMARPGGSGMGRAVWELGVEERTAENLMNQTERRLQEVIEKSRSRGRK</sequence>
<reference evidence="1" key="1">
    <citation type="journal article" date="2021" name="Proc. Natl. Acad. Sci. U.S.A.">
        <title>A Catalog of Tens of Thousands of Viruses from Human Metagenomes Reveals Hidden Associations with Chronic Diseases.</title>
        <authorList>
            <person name="Tisza M.J."/>
            <person name="Buck C.B."/>
        </authorList>
    </citation>
    <scope>NUCLEOTIDE SEQUENCE</scope>
    <source>
        <strain evidence="1">Ctu3532</strain>
    </source>
</reference>
<proteinExistence type="predicted"/>
<dbReference type="EMBL" id="BK032830">
    <property type="protein sequence ID" value="DAF62970.1"/>
    <property type="molecule type" value="Genomic_DNA"/>
</dbReference>
<accession>A0A8S5TJK9</accession>
<organism evidence="1">
    <name type="scientific">Caudovirales sp. ctu3532</name>
    <dbReference type="NCBI Taxonomy" id="2827639"/>
    <lineage>
        <taxon>Viruses</taxon>
        <taxon>Duplodnaviria</taxon>
        <taxon>Heunggongvirae</taxon>
        <taxon>Uroviricota</taxon>
        <taxon>Caudoviricetes</taxon>
    </lineage>
</organism>
<name>A0A8S5TJK9_9CAUD</name>
<protein>
    <submittedName>
        <fullName evidence="1">Minor tail protein</fullName>
    </submittedName>
</protein>
<evidence type="ECO:0000313" key="1">
    <source>
        <dbReference type="EMBL" id="DAF62970.1"/>
    </source>
</evidence>